<evidence type="ECO:0000256" key="5">
    <source>
        <dbReference type="ARBA" id="ARBA00023242"/>
    </source>
</evidence>
<feature type="region of interest" description="Disordered" evidence="7">
    <location>
        <begin position="285"/>
        <end position="312"/>
    </location>
</feature>
<keyword evidence="5" id="KW-0539">Nucleus</keyword>
<dbReference type="AlphaFoldDB" id="A0A3N2Q7M7"/>
<evidence type="ECO:0000256" key="2">
    <source>
        <dbReference type="ARBA" id="ARBA00005616"/>
    </source>
</evidence>
<dbReference type="InterPro" id="IPR036322">
    <property type="entry name" value="WD40_repeat_dom_sf"/>
</dbReference>
<dbReference type="InterPro" id="IPR001680">
    <property type="entry name" value="WD40_rpt"/>
</dbReference>
<dbReference type="PROSITE" id="PS50082">
    <property type="entry name" value="WD_REPEATS_2"/>
    <property type="match status" value="1"/>
</dbReference>
<evidence type="ECO:0000256" key="1">
    <source>
        <dbReference type="ARBA" id="ARBA00004123"/>
    </source>
</evidence>
<evidence type="ECO:0000313" key="9">
    <source>
        <dbReference type="Proteomes" id="UP000272025"/>
    </source>
</evidence>
<comment type="subcellular location">
    <subcellularLocation>
        <location evidence="1">Nucleus</location>
    </subcellularLocation>
</comment>
<dbReference type="RefSeq" id="XP_028470587.1">
    <property type="nucleotide sequence ID" value="XM_028608976.1"/>
</dbReference>
<dbReference type="InterPro" id="IPR015943">
    <property type="entry name" value="WD40/YVTN_repeat-like_dom_sf"/>
</dbReference>
<evidence type="ECO:0000313" key="8">
    <source>
        <dbReference type="EMBL" id="ROT42781.1"/>
    </source>
</evidence>
<dbReference type="GO" id="GO:0048188">
    <property type="term" value="C:Set1C/COMPASS complex"/>
    <property type="evidence" value="ECO:0007669"/>
    <property type="project" value="TreeGrafter"/>
</dbReference>
<dbReference type="InterPro" id="IPR037867">
    <property type="entry name" value="Swd2/WDR82"/>
</dbReference>
<dbReference type="PROSITE" id="PS50294">
    <property type="entry name" value="WD_REPEATS_REGION"/>
    <property type="match status" value="1"/>
</dbReference>
<gene>
    <name evidence="8" type="ORF">SODALDRAFT_304352</name>
</gene>
<keyword evidence="3 6" id="KW-0853">WD repeat</keyword>
<dbReference type="PANTHER" id="PTHR19861">
    <property type="entry name" value="WD40 REPEAT PROTEIN SWD2"/>
    <property type="match status" value="1"/>
</dbReference>
<accession>A0A3N2Q7M7</accession>
<dbReference type="SUPFAM" id="SSF50978">
    <property type="entry name" value="WD40 repeat-like"/>
    <property type="match status" value="1"/>
</dbReference>
<organism evidence="8 9">
    <name type="scientific">Sodiomyces alkalinus (strain CBS 110278 / VKM F-3762 / F11)</name>
    <name type="common">Alkaliphilic filamentous fungus</name>
    <dbReference type="NCBI Taxonomy" id="1314773"/>
    <lineage>
        <taxon>Eukaryota</taxon>
        <taxon>Fungi</taxon>
        <taxon>Dikarya</taxon>
        <taxon>Ascomycota</taxon>
        <taxon>Pezizomycotina</taxon>
        <taxon>Sordariomycetes</taxon>
        <taxon>Hypocreomycetidae</taxon>
        <taxon>Glomerellales</taxon>
        <taxon>Plectosphaerellaceae</taxon>
        <taxon>Sodiomyces</taxon>
    </lineage>
</organism>
<evidence type="ECO:0000256" key="3">
    <source>
        <dbReference type="ARBA" id="ARBA00022574"/>
    </source>
</evidence>
<sequence>MASTPMDLDHGPAALQGASLNLTRNTGNTTSRLSDVIANFRPTKLFHREDIKDGRPQPRVLSLDFDDPGELLMTSESDETIQIYNVKEGKHSKSLLSKKYGVKLAKFTHTSSSIIYASTKQNDHIRYLATHDNSFIRYFEGHERSVTCLAVHPGADNFISCSQDNTVRLWNISTKQWCGQLFLNNPALAAYDPSGQIFAVASPSGGTVLLYDCRNYDKAPFAIFDLVEVARDVDPQFVMKGWTKLEFSNDGKHILLGTRGNGHFLLDAFDGNLKAYLRKPEGGVHRLAAGEDPTGNGAPRTDPSPAETSGDCSFSVDGRYVLSGSKKDVLVWDTLSQPAENKALDPSWVLEDKRQAAVLAFNPRYNFFATADQEVLFWVPDPHA</sequence>
<dbReference type="GeneID" id="39577454"/>
<evidence type="ECO:0000256" key="6">
    <source>
        <dbReference type="PROSITE-ProRule" id="PRU00221"/>
    </source>
</evidence>
<dbReference type="Pfam" id="PF00400">
    <property type="entry name" value="WD40"/>
    <property type="match status" value="2"/>
</dbReference>
<dbReference type="GO" id="GO:0003682">
    <property type="term" value="F:chromatin binding"/>
    <property type="evidence" value="ECO:0007669"/>
    <property type="project" value="TreeGrafter"/>
</dbReference>
<reference evidence="8 9" key="1">
    <citation type="journal article" date="2018" name="Mol. Ecol.">
        <title>The obligate alkalophilic soda-lake fungus Sodiomyces alkalinus has shifted to a protein diet.</title>
        <authorList>
            <person name="Grum-Grzhimaylo A.A."/>
            <person name="Falkoski D.L."/>
            <person name="van den Heuvel J."/>
            <person name="Valero-Jimenez C.A."/>
            <person name="Min B."/>
            <person name="Choi I.G."/>
            <person name="Lipzen A."/>
            <person name="Daum C.G."/>
            <person name="Aanen D.K."/>
            <person name="Tsang A."/>
            <person name="Henrissat B."/>
            <person name="Bilanenko E.N."/>
            <person name="de Vries R.P."/>
            <person name="van Kan J.A.L."/>
            <person name="Grigoriev I.V."/>
            <person name="Debets A.J.M."/>
        </authorList>
    </citation>
    <scope>NUCLEOTIDE SEQUENCE [LARGE SCALE GENOMIC DNA]</scope>
    <source>
        <strain evidence="8 9">F11</strain>
    </source>
</reference>
<dbReference type="Proteomes" id="UP000272025">
    <property type="component" value="Unassembled WGS sequence"/>
</dbReference>
<feature type="repeat" description="WD" evidence="6">
    <location>
        <begin position="139"/>
        <end position="174"/>
    </location>
</feature>
<dbReference type="PANTHER" id="PTHR19861:SF0">
    <property type="entry name" value="WD REPEAT-CONTAINING PROTEIN 82"/>
    <property type="match status" value="1"/>
</dbReference>
<evidence type="ECO:0000256" key="7">
    <source>
        <dbReference type="SAM" id="MobiDB-lite"/>
    </source>
</evidence>
<dbReference type="STRING" id="1314773.A0A3N2Q7M7"/>
<keyword evidence="4" id="KW-0677">Repeat</keyword>
<dbReference type="Gene3D" id="2.130.10.10">
    <property type="entry name" value="YVTN repeat-like/Quinoprotein amine dehydrogenase"/>
    <property type="match status" value="2"/>
</dbReference>
<protein>
    <submittedName>
        <fullName evidence="8">WD repeat-containing protein</fullName>
    </submittedName>
</protein>
<dbReference type="OrthoDB" id="27537at2759"/>
<keyword evidence="9" id="KW-1185">Reference proteome</keyword>
<evidence type="ECO:0000256" key="4">
    <source>
        <dbReference type="ARBA" id="ARBA00022737"/>
    </source>
</evidence>
<name>A0A3N2Q7M7_SODAK</name>
<comment type="similarity">
    <text evidence="2">Belongs to the WD repeat SWD2 family.</text>
</comment>
<proteinExistence type="inferred from homology"/>
<dbReference type="EMBL" id="ML119051">
    <property type="protein sequence ID" value="ROT42781.1"/>
    <property type="molecule type" value="Genomic_DNA"/>
</dbReference>
<dbReference type="GO" id="GO:0016070">
    <property type="term" value="P:RNA metabolic process"/>
    <property type="evidence" value="ECO:0007669"/>
    <property type="project" value="UniProtKB-ARBA"/>
</dbReference>
<dbReference type="SMART" id="SM00320">
    <property type="entry name" value="WD40"/>
    <property type="match status" value="3"/>
</dbReference>